<proteinExistence type="predicted"/>
<dbReference type="GO" id="GO:0009723">
    <property type="term" value="P:response to ethylene"/>
    <property type="evidence" value="ECO:0007669"/>
    <property type="project" value="TreeGrafter"/>
</dbReference>
<keyword evidence="1 3" id="KW-0732">Signal</keyword>
<feature type="chain" id="PRO_5043508452" evidence="3">
    <location>
        <begin position="24"/>
        <end position="231"/>
    </location>
</feature>
<dbReference type="GO" id="GO:0071944">
    <property type="term" value="C:cell periphery"/>
    <property type="evidence" value="ECO:0007669"/>
    <property type="project" value="TreeGrafter"/>
</dbReference>
<evidence type="ECO:0000256" key="2">
    <source>
        <dbReference type="SAM" id="MobiDB-lite"/>
    </source>
</evidence>
<dbReference type="EMBL" id="PKMF04000064">
    <property type="protein sequence ID" value="KAK7853579.1"/>
    <property type="molecule type" value="Genomic_DNA"/>
</dbReference>
<comment type="caution">
    <text evidence="4">The sequence shown here is derived from an EMBL/GenBank/DDBJ whole genome shotgun (WGS) entry which is preliminary data.</text>
</comment>
<name>A0AAW0LS39_QUESU</name>
<keyword evidence="5" id="KW-1185">Reference proteome</keyword>
<evidence type="ECO:0000313" key="5">
    <source>
        <dbReference type="Proteomes" id="UP000237347"/>
    </source>
</evidence>
<dbReference type="PANTHER" id="PTHR33470">
    <property type="entry name" value="OS01G0164075 PROTEIN"/>
    <property type="match status" value="1"/>
</dbReference>
<protein>
    <submittedName>
        <fullName evidence="4">Proline-rich protein 3</fullName>
    </submittedName>
</protein>
<evidence type="ECO:0000313" key="4">
    <source>
        <dbReference type="EMBL" id="KAK7853579.1"/>
    </source>
</evidence>
<gene>
    <name evidence="4" type="primary">PRP3_0</name>
    <name evidence="4" type="ORF">CFP56_035478</name>
</gene>
<dbReference type="Proteomes" id="UP000237347">
    <property type="component" value="Unassembled WGS sequence"/>
</dbReference>
<feature type="region of interest" description="Disordered" evidence="2">
    <location>
        <begin position="29"/>
        <end position="66"/>
    </location>
</feature>
<sequence length="231" mass="25637">MASTRFLFATSMLLLSLLVIASANDYGSAPKPDYNTPKPEYKPTPTKPDYNTPIPEYKPTLTKPDYEKTKPEGNYKSYLPKIPYYQTPKQEGKDEILPTIIGIQGLVLCKAGSKYFTLKGAVARITCVAVDDKGYETAPFSILSNGCDANGYFFATLSPYSSLLNNKKIKECKAFLDYSSLDTCKVPTDVNHRISGGLLSSYRVLNEKNMKLYSVGPFFYSSETQSVPNGY</sequence>
<organism evidence="4 5">
    <name type="scientific">Quercus suber</name>
    <name type="common">Cork oak</name>
    <dbReference type="NCBI Taxonomy" id="58331"/>
    <lineage>
        <taxon>Eukaryota</taxon>
        <taxon>Viridiplantae</taxon>
        <taxon>Streptophyta</taxon>
        <taxon>Embryophyta</taxon>
        <taxon>Tracheophyta</taxon>
        <taxon>Spermatophyta</taxon>
        <taxon>Magnoliopsida</taxon>
        <taxon>eudicotyledons</taxon>
        <taxon>Gunneridae</taxon>
        <taxon>Pentapetalae</taxon>
        <taxon>rosids</taxon>
        <taxon>fabids</taxon>
        <taxon>Fagales</taxon>
        <taxon>Fagaceae</taxon>
        <taxon>Quercus</taxon>
    </lineage>
</organism>
<evidence type="ECO:0000256" key="3">
    <source>
        <dbReference type="SAM" id="SignalP"/>
    </source>
</evidence>
<reference evidence="4 5" key="1">
    <citation type="journal article" date="2018" name="Sci. Data">
        <title>The draft genome sequence of cork oak.</title>
        <authorList>
            <person name="Ramos A.M."/>
            <person name="Usie A."/>
            <person name="Barbosa P."/>
            <person name="Barros P.M."/>
            <person name="Capote T."/>
            <person name="Chaves I."/>
            <person name="Simoes F."/>
            <person name="Abreu I."/>
            <person name="Carrasquinho I."/>
            <person name="Faro C."/>
            <person name="Guimaraes J.B."/>
            <person name="Mendonca D."/>
            <person name="Nobrega F."/>
            <person name="Rodrigues L."/>
            <person name="Saibo N.J.M."/>
            <person name="Varela M.C."/>
            <person name="Egas C."/>
            <person name="Matos J."/>
            <person name="Miguel C.M."/>
            <person name="Oliveira M.M."/>
            <person name="Ricardo C.P."/>
            <person name="Goncalves S."/>
        </authorList>
    </citation>
    <scope>NUCLEOTIDE SEQUENCE [LARGE SCALE GENOMIC DNA]</scope>
    <source>
        <strain evidence="5">cv. HL8</strain>
    </source>
</reference>
<dbReference type="Pfam" id="PF01190">
    <property type="entry name" value="Pollen_Ole_e_1"/>
    <property type="match status" value="1"/>
</dbReference>
<evidence type="ECO:0000256" key="1">
    <source>
        <dbReference type="ARBA" id="ARBA00022729"/>
    </source>
</evidence>
<dbReference type="PANTHER" id="PTHR33470:SF40">
    <property type="entry name" value="PROTEIN SEED AND ROOT HAIR PROTECTIVE PROTEIN"/>
    <property type="match status" value="1"/>
</dbReference>
<accession>A0AAW0LS39</accession>
<feature type="signal peptide" evidence="3">
    <location>
        <begin position="1"/>
        <end position="23"/>
    </location>
</feature>
<dbReference type="AlphaFoldDB" id="A0AAW0LS39"/>